<feature type="transmembrane region" description="Helical" evidence="5">
    <location>
        <begin position="42"/>
        <end position="63"/>
    </location>
</feature>
<proteinExistence type="predicted"/>
<evidence type="ECO:0000313" key="7">
    <source>
        <dbReference type="Proteomes" id="UP000030652"/>
    </source>
</evidence>
<dbReference type="EMBL" id="JRYO01000256">
    <property type="protein sequence ID" value="KHE90560.1"/>
    <property type="molecule type" value="Genomic_DNA"/>
</dbReference>
<evidence type="ECO:0000256" key="4">
    <source>
        <dbReference type="ARBA" id="ARBA00023136"/>
    </source>
</evidence>
<dbReference type="GO" id="GO:0005385">
    <property type="term" value="F:zinc ion transmembrane transporter activity"/>
    <property type="evidence" value="ECO:0007669"/>
    <property type="project" value="TreeGrafter"/>
</dbReference>
<comment type="subcellular location">
    <subcellularLocation>
        <location evidence="1">Membrane</location>
        <topology evidence="1">Multi-pass membrane protein</topology>
    </subcellularLocation>
</comment>
<evidence type="ECO:0000256" key="3">
    <source>
        <dbReference type="ARBA" id="ARBA00022989"/>
    </source>
</evidence>
<keyword evidence="4 5" id="KW-0472">Membrane</keyword>
<comment type="caution">
    <text evidence="6">The sequence shown here is derived from an EMBL/GenBank/DDBJ whole genome shotgun (WGS) entry which is preliminary data.</text>
</comment>
<dbReference type="NCBIfam" id="NF003243">
    <property type="entry name" value="PRK04201.1"/>
    <property type="match status" value="1"/>
</dbReference>
<protein>
    <submittedName>
        <fullName evidence="6">Transporter protein</fullName>
    </submittedName>
</protein>
<organism evidence="6 7">
    <name type="scientific">Candidatus Scalindua brodae</name>
    <dbReference type="NCBI Taxonomy" id="237368"/>
    <lineage>
        <taxon>Bacteria</taxon>
        <taxon>Pseudomonadati</taxon>
        <taxon>Planctomycetota</taxon>
        <taxon>Candidatus Brocadiia</taxon>
        <taxon>Candidatus Brocadiales</taxon>
        <taxon>Candidatus Scalinduaceae</taxon>
        <taxon>Candidatus Scalindua</taxon>
    </lineage>
</organism>
<dbReference type="Proteomes" id="UP000030652">
    <property type="component" value="Unassembled WGS sequence"/>
</dbReference>
<feature type="transmembrane region" description="Helical" evidence="5">
    <location>
        <begin position="141"/>
        <end position="163"/>
    </location>
</feature>
<keyword evidence="2 5" id="KW-0812">Transmembrane</keyword>
<evidence type="ECO:0000256" key="1">
    <source>
        <dbReference type="ARBA" id="ARBA00004141"/>
    </source>
</evidence>
<feature type="transmembrane region" description="Helical" evidence="5">
    <location>
        <begin position="13"/>
        <end position="35"/>
    </location>
</feature>
<gene>
    <name evidence="6" type="ORF">SCABRO_03733</name>
</gene>
<dbReference type="PANTHER" id="PTHR11040">
    <property type="entry name" value="ZINC/IRON TRANSPORTER"/>
    <property type="match status" value="1"/>
</dbReference>
<evidence type="ECO:0000256" key="2">
    <source>
        <dbReference type="ARBA" id="ARBA00022692"/>
    </source>
</evidence>
<dbReference type="eggNOG" id="COG0428">
    <property type="taxonomic scope" value="Bacteria"/>
</dbReference>
<keyword evidence="3 5" id="KW-1133">Transmembrane helix</keyword>
<dbReference type="PANTHER" id="PTHR11040:SF205">
    <property type="entry name" value="ZINC TRANSPORTER ZUPT"/>
    <property type="match status" value="1"/>
</dbReference>
<evidence type="ECO:0000313" key="6">
    <source>
        <dbReference type="EMBL" id="KHE90560.1"/>
    </source>
</evidence>
<dbReference type="AlphaFoldDB" id="A0A0B0EIK5"/>
<sequence length="264" mass="28521">MELDVDTSANIKIALLLTTLAGSATMIGAAIAYFIKEPRLSYLTFSLGFSAGTMIYVSFMELLTSAIQTLGQLKAVVVFFIGMFFIGIIDFFIPESENPDHFNNLQNPHKKTLQDKKLLRASMMTALAIGIHNFPEGLATFGAALSDIRLGVLIAIAIAIHNIPEGISVSMPIFYATGNRNKVFFFSAISGLSEPLGALVGYAFLRHFLSPGLLAGLLAFVAGIMIYVSVDELLPMVHRYGHSHTVIIGIILGMMVMAASLVML</sequence>
<name>A0A0B0EIK5_9BACT</name>
<dbReference type="InterPro" id="IPR003689">
    <property type="entry name" value="ZIP"/>
</dbReference>
<reference evidence="6 7" key="1">
    <citation type="submission" date="2014-10" db="EMBL/GenBank/DDBJ databases">
        <title>Draft genome of anammox bacterium scalindua brodae, obtained using differential coverage binning of sequence data from two enrichment reactors.</title>
        <authorList>
            <person name="Speth D.R."/>
            <person name="Russ L."/>
            <person name="Kartal B."/>
            <person name="Op den Camp H.J."/>
            <person name="Dutilh B.E."/>
            <person name="Jetten M.S."/>
        </authorList>
    </citation>
    <scope>NUCLEOTIDE SEQUENCE [LARGE SCALE GENOMIC DNA]</scope>
    <source>
        <strain evidence="6">RU1</strain>
    </source>
</reference>
<feature type="transmembrane region" description="Helical" evidence="5">
    <location>
        <begin position="75"/>
        <end position="93"/>
    </location>
</feature>
<feature type="transmembrane region" description="Helical" evidence="5">
    <location>
        <begin position="183"/>
        <end position="205"/>
    </location>
</feature>
<feature type="transmembrane region" description="Helical" evidence="5">
    <location>
        <begin position="211"/>
        <end position="230"/>
    </location>
</feature>
<dbReference type="GO" id="GO:0016020">
    <property type="term" value="C:membrane"/>
    <property type="evidence" value="ECO:0007669"/>
    <property type="project" value="UniProtKB-SubCell"/>
</dbReference>
<feature type="transmembrane region" description="Helical" evidence="5">
    <location>
        <begin position="242"/>
        <end position="263"/>
    </location>
</feature>
<feature type="transmembrane region" description="Helical" evidence="5">
    <location>
        <begin position="118"/>
        <end position="135"/>
    </location>
</feature>
<evidence type="ECO:0000256" key="5">
    <source>
        <dbReference type="SAM" id="Phobius"/>
    </source>
</evidence>
<accession>A0A0B0EIK5</accession>
<dbReference type="Pfam" id="PF02535">
    <property type="entry name" value="Zip"/>
    <property type="match status" value="1"/>
</dbReference>